<feature type="compositionally biased region" description="Polar residues" evidence="1">
    <location>
        <begin position="19"/>
        <end position="35"/>
    </location>
</feature>
<protein>
    <submittedName>
        <fullName evidence="2">Uncharacterized protein</fullName>
    </submittedName>
</protein>
<dbReference type="OrthoDB" id="5324651at2759"/>
<dbReference type="RefSeq" id="XP_007803107.1">
    <property type="nucleotide sequence ID" value="XM_007804916.1"/>
</dbReference>
<gene>
    <name evidence="2" type="ORF">EPUS_05337</name>
</gene>
<keyword evidence="3" id="KW-1185">Reference proteome</keyword>
<name>U1HLX8_ENDPU</name>
<organism evidence="2 3">
    <name type="scientific">Endocarpon pusillum (strain Z07020 / HMAS-L-300199)</name>
    <name type="common">Lichen-forming fungus</name>
    <dbReference type="NCBI Taxonomy" id="1263415"/>
    <lineage>
        <taxon>Eukaryota</taxon>
        <taxon>Fungi</taxon>
        <taxon>Dikarya</taxon>
        <taxon>Ascomycota</taxon>
        <taxon>Pezizomycotina</taxon>
        <taxon>Eurotiomycetes</taxon>
        <taxon>Chaetothyriomycetidae</taxon>
        <taxon>Verrucariales</taxon>
        <taxon>Verrucariaceae</taxon>
        <taxon>Endocarpon</taxon>
    </lineage>
</organism>
<evidence type="ECO:0000313" key="2">
    <source>
        <dbReference type="EMBL" id="ERF71285.1"/>
    </source>
</evidence>
<feature type="compositionally biased region" description="Basic residues" evidence="1">
    <location>
        <begin position="1"/>
        <end position="16"/>
    </location>
</feature>
<dbReference type="eggNOG" id="ENOG502SHBR">
    <property type="taxonomic scope" value="Eukaryota"/>
</dbReference>
<proteinExistence type="predicted"/>
<feature type="compositionally biased region" description="Basic and acidic residues" evidence="1">
    <location>
        <begin position="36"/>
        <end position="47"/>
    </location>
</feature>
<dbReference type="EMBL" id="KE721227">
    <property type="protein sequence ID" value="ERF71285.1"/>
    <property type="molecule type" value="Genomic_DNA"/>
</dbReference>
<feature type="region of interest" description="Disordered" evidence="1">
    <location>
        <begin position="1"/>
        <end position="60"/>
    </location>
</feature>
<dbReference type="AlphaFoldDB" id="U1HLX8"/>
<evidence type="ECO:0000313" key="3">
    <source>
        <dbReference type="Proteomes" id="UP000019373"/>
    </source>
</evidence>
<dbReference type="HOGENOM" id="CLU_900255_0_0_1"/>
<sequence length="309" mass="35526">MPKRNEKKVKKKKPRAIRNQANTRGKSEQVQSNQVDSKDRHSEENPCDRPGNQDSSTSEDYPIFLPFNTQHLILTILQSTLEDCCQDFGKRWLPQLMEARRWTEPGSIELHVWVRVVSDHWNEIPHQAINQVIGKDWSTTLWAVVNIRHLAVHRRPTSARLILDFLHFAEEFTAMLQDSKSMNCIKTIKNKLNSVVDDLEVKEVLLQEALREDFAEITKKQTLLKKEAVENMKQRSKENITAAGQTITDFLTINSYSSKRILSYSNDDDFNSRKIRAGARGKRPRTLGGGGMEVGQRGRCKSRGIFKTI</sequence>
<dbReference type="OMA" id="YEYGVRE"/>
<accession>U1HLX8</accession>
<dbReference type="GeneID" id="19240290"/>
<reference evidence="3" key="1">
    <citation type="journal article" date="2014" name="BMC Genomics">
        <title>Genome characteristics reveal the impact of lichenization on lichen-forming fungus Endocarpon pusillum Hedwig (Verrucariales, Ascomycota).</title>
        <authorList>
            <person name="Wang Y.-Y."/>
            <person name="Liu B."/>
            <person name="Zhang X.-Y."/>
            <person name="Zhou Q.-M."/>
            <person name="Zhang T."/>
            <person name="Li H."/>
            <person name="Yu Y.-F."/>
            <person name="Zhang X.-L."/>
            <person name="Hao X.-Y."/>
            <person name="Wang M."/>
            <person name="Wang L."/>
            <person name="Wei J.-C."/>
        </authorList>
    </citation>
    <scope>NUCLEOTIDE SEQUENCE [LARGE SCALE GENOMIC DNA]</scope>
    <source>
        <strain evidence="3">Z07020 / HMAS-L-300199</strain>
    </source>
</reference>
<evidence type="ECO:0000256" key="1">
    <source>
        <dbReference type="SAM" id="MobiDB-lite"/>
    </source>
</evidence>
<dbReference type="Proteomes" id="UP000019373">
    <property type="component" value="Unassembled WGS sequence"/>
</dbReference>